<dbReference type="InterPro" id="IPR050109">
    <property type="entry name" value="HTH-type_TetR-like_transc_reg"/>
</dbReference>
<keyword evidence="5" id="KW-1185">Reference proteome</keyword>
<dbReference type="InterPro" id="IPR001647">
    <property type="entry name" value="HTH_TetR"/>
</dbReference>
<dbReference type="InterPro" id="IPR009057">
    <property type="entry name" value="Homeodomain-like_sf"/>
</dbReference>
<gene>
    <name evidence="4" type="ORF">GCM10007913_24650</name>
</gene>
<dbReference type="Pfam" id="PF00440">
    <property type="entry name" value="TetR_N"/>
    <property type="match status" value="1"/>
</dbReference>
<evidence type="ECO:0000256" key="2">
    <source>
        <dbReference type="PROSITE-ProRule" id="PRU00335"/>
    </source>
</evidence>
<name>A0ABQ5UH46_9HYPH</name>
<feature type="domain" description="HTH tetR-type" evidence="3">
    <location>
        <begin position="6"/>
        <end position="66"/>
    </location>
</feature>
<dbReference type="InterPro" id="IPR041479">
    <property type="entry name" value="TetR_CgmR_C"/>
</dbReference>
<accession>A0ABQ5UH46</accession>
<protein>
    <submittedName>
        <fullName evidence="4">TetR family transcriptional regulator</fullName>
    </submittedName>
</protein>
<dbReference type="EMBL" id="BSNG01000001">
    <property type="protein sequence ID" value="GLQ10533.1"/>
    <property type="molecule type" value="Genomic_DNA"/>
</dbReference>
<dbReference type="Pfam" id="PF17937">
    <property type="entry name" value="TetR_C_28"/>
    <property type="match status" value="1"/>
</dbReference>
<dbReference type="PANTHER" id="PTHR30055">
    <property type="entry name" value="HTH-TYPE TRANSCRIPTIONAL REGULATOR RUTR"/>
    <property type="match status" value="1"/>
</dbReference>
<dbReference type="PANTHER" id="PTHR30055:SF148">
    <property type="entry name" value="TETR-FAMILY TRANSCRIPTIONAL REGULATOR"/>
    <property type="match status" value="1"/>
</dbReference>
<comment type="caution">
    <text evidence="4">The sequence shown here is derived from an EMBL/GenBank/DDBJ whole genome shotgun (WGS) entry which is preliminary data.</text>
</comment>
<dbReference type="Proteomes" id="UP001161406">
    <property type="component" value="Unassembled WGS sequence"/>
</dbReference>
<dbReference type="Gene3D" id="1.10.357.10">
    <property type="entry name" value="Tetracycline Repressor, domain 2"/>
    <property type="match status" value="1"/>
</dbReference>
<evidence type="ECO:0000256" key="1">
    <source>
        <dbReference type="ARBA" id="ARBA00023125"/>
    </source>
</evidence>
<dbReference type="SUPFAM" id="SSF46689">
    <property type="entry name" value="Homeodomain-like"/>
    <property type="match status" value="1"/>
</dbReference>
<evidence type="ECO:0000313" key="5">
    <source>
        <dbReference type="Proteomes" id="UP001161406"/>
    </source>
</evidence>
<reference evidence="4" key="1">
    <citation type="journal article" date="2014" name="Int. J. Syst. Evol. Microbiol.">
        <title>Complete genome of a new Firmicutes species belonging to the dominant human colonic microbiota ('Ruminococcus bicirculans') reveals two chromosomes and a selective capacity to utilize plant glucans.</title>
        <authorList>
            <consortium name="NISC Comparative Sequencing Program"/>
            <person name="Wegmann U."/>
            <person name="Louis P."/>
            <person name="Goesmann A."/>
            <person name="Henrissat B."/>
            <person name="Duncan S.H."/>
            <person name="Flint H.J."/>
        </authorList>
    </citation>
    <scope>NUCLEOTIDE SEQUENCE</scope>
    <source>
        <strain evidence="4">NBRC 103855</strain>
    </source>
</reference>
<dbReference type="PROSITE" id="PS50977">
    <property type="entry name" value="HTH_TETR_2"/>
    <property type="match status" value="1"/>
</dbReference>
<dbReference type="RefSeq" id="WP_284391204.1">
    <property type="nucleotide sequence ID" value="NZ_BSNG01000001.1"/>
</dbReference>
<feature type="DNA-binding region" description="H-T-H motif" evidence="2">
    <location>
        <begin position="29"/>
        <end position="48"/>
    </location>
</feature>
<evidence type="ECO:0000313" key="4">
    <source>
        <dbReference type="EMBL" id="GLQ10533.1"/>
    </source>
</evidence>
<evidence type="ECO:0000259" key="3">
    <source>
        <dbReference type="PROSITE" id="PS50977"/>
    </source>
</evidence>
<sequence>MARPRTIDLDRILDAGERVVMRDGASNLTLDAVAAEAGISKGSVLYDCKNKHALIKAIIERKISNEDKKIDEAVAALDGQKNTEIRGRIVVAADWLKEEAEPVALQLCSALAQDEDLQGLIRTSCDRTLSRVAETSENPGAALVAMLALEGLRSLHLMGFHKWSPAEFADLLAEIERVATTQGDVTAPD</sequence>
<reference evidence="4" key="2">
    <citation type="submission" date="2023-01" db="EMBL/GenBank/DDBJ databases">
        <title>Draft genome sequence of Devosia yakushimensis strain NBRC 103855.</title>
        <authorList>
            <person name="Sun Q."/>
            <person name="Mori K."/>
        </authorList>
    </citation>
    <scope>NUCLEOTIDE SEQUENCE</scope>
    <source>
        <strain evidence="4">NBRC 103855</strain>
    </source>
</reference>
<keyword evidence="1 2" id="KW-0238">DNA-binding</keyword>
<organism evidence="4 5">
    <name type="scientific">Devosia yakushimensis</name>
    <dbReference type="NCBI Taxonomy" id="470028"/>
    <lineage>
        <taxon>Bacteria</taxon>
        <taxon>Pseudomonadati</taxon>
        <taxon>Pseudomonadota</taxon>
        <taxon>Alphaproteobacteria</taxon>
        <taxon>Hyphomicrobiales</taxon>
        <taxon>Devosiaceae</taxon>
        <taxon>Devosia</taxon>
    </lineage>
</organism>
<proteinExistence type="predicted"/>